<dbReference type="SUPFAM" id="SSF55298">
    <property type="entry name" value="YjgF-like"/>
    <property type="match status" value="1"/>
</dbReference>
<keyword evidence="2" id="KW-1185">Reference proteome</keyword>
<gene>
    <name evidence="1" type="ORF">PHO31112_04893</name>
</gene>
<dbReference type="CDD" id="cd02199">
    <property type="entry name" value="YjgF_YER057c_UK114_like_1"/>
    <property type="match status" value="1"/>
</dbReference>
<dbReference type="RefSeq" id="WP_150623879.1">
    <property type="nucleotide sequence ID" value="NZ_CABPSM010000022.1"/>
</dbReference>
<sequence>MTLIEKLHSLSLVLPAPPAPAASYVAVSRHERLLYVSGQGPMQGFTPIITGRVGADVTEERAAQAARLAALNALAALHNYCGLDRIESIVKLTAFVCSTADFHRQHIVVNGASDLLISLFGSAGLHSRSAVGVYTLPFNIPVEIELIAAMTPD</sequence>
<proteinExistence type="predicted"/>
<dbReference type="Gene3D" id="3.30.1330.40">
    <property type="entry name" value="RutC-like"/>
    <property type="match status" value="1"/>
</dbReference>
<accession>A0A5E4YYI3</accession>
<dbReference type="PANTHER" id="PTHR43760">
    <property type="entry name" value="ENDORIBONUCLEASE-RELATED"/>
    <property type="match status" value="1"/>
</dbReference>
<organism evidence="1 2">
    <name type="scientific">Pandoraea horticolens</name>
    <dbReference type="NCBI Taxonomy" id="2508298"/>
    <lineage>
        <taxon>Bacteria</taxon>
        <taxon>Pseudomonadati</taxon>
        <taxon>Pseudomonadota</taxon>
        <taxon>Betaproteobacteria</taxon>
        <taxon>Burkholderiales</taxon>
        <taxon>Burkholderiaceae</taxon>
        <taxon>Pandoraea</taxon>
    </lineage>
</organism>
<dbReference type="InterPro" id="IPR006175">
    <property type="entry name" value="YjgF/YER057c/UK114"/>
</dbReference>
<dbReference type="InterPro" id="IPR013813">
    <property type="entry name" value="Endoribo_LPSP/chorism_mut-like"/>
</dbReference>
<evidence type="ECO:0000313" key="1">
    <source>
        <dbReference type="EMBL" id="VVE54001.1"/>
    </source>
</evidence>
<reference evidence="1 2" key="1">
    <citation type="submission" date="2019-08" db="EMBL/GenBank/DDBJ databases">
        <authorList>
            <person name="Peeters C."/>
        </authorList>
    </citation>
    <scope>NUCLEOTIDE SEQUENCE [LARGE SCALE GENOMIC DNA]</scope>
    <source>
        <strain evidence="1 2">LMG 31112</strain>
    </source>
</reference>
<dbReference type="AlphaFoldDB" id="A0A5E4YYI3"/>
<evidence type="ECO:0000313" key="2">
    <source>
        <dbReference type="Proteomes" id="UP000343317"/>
    </source>
</evidence>
<name>A0A5E4YYI3_9BURK</name>
<dbReference type="Pfam" id="PF01042">
    <property type="entry name" value="Ribonuc_L-PSP"/>
    <property type="match status" value="1"/>
</dbReference>
<dbReference type="PANTHER" id="PTHR43760:SF1">
    <property type="entry name" value="ENDORIBONUCLEASE L-PSP_CHORISMATE MUTASE-LIKE DOMAIN-CONTAINING PROTEIN"/>
    <property type="match status" value="1"/>
</dbReference>
<dbReference type="InterPro" id="IPR035959">
    <property type="entry name" value="RutC-like_sf"/>
</dbReference>
<dbReference type="EMBL" id="CABPSM010000022">
    <property type="protein sequence ID" value="VVE54001.1"/>
    <property type="molecule type" value="Genomic_DNA"/>
</dbReference>
<dbReference type="Proteomes" id="UP000343317">
    <property type="component" value="Unassembled WGS sequence"/>
</dbReference>
<protein>
    <submittedName>
        <fullName evidence="1">L-PSP family endoribonuclease</fullName>
    </submittedName>
</protein>